<gene>
    <name evidence="4" type="ORF">HNQ51_003444</name>
</gene>
<dbReference type="InterPro" id="IPR029058">
    <property type="entry name" value="AB_hydrolase_fold"/>
</dbReference>
<dbReference type="Proteomes" id="UP000554837">
    <property type="component" value="Unassembled WGS sequence"/>
</dbReference>
<dbReference type="GO" id="GO:0004252">
    <property type="term" value="F:serine-type endopeptidase activity"/>
    <property type="evidence" value="ECO:0007669"/>
    <property type="project" value="TreeGrafter"/>
</dbReference>
<reference evidence="4 5" key="1">
    <citation type="submission" date="2020-08" db="EMBL/GenBank/DDBJ databases">
        <title>Genomic Encyclopedia of Type Strains, Phase IV (KMG-IV): sequencing the most valuable type-strain genomes for metagenomic binning, comparative biology and taxonomic classification.</title>
        <authorList>
            <person name="Goeker M."/>
        </authorList>
    </citation>
    <scope>NUCLEOTIDE SEQUENCE [LARGE SCALE GENOMIC DNA]</scope>
    <source>
        <strain evidence="4 5">DSM 23958</strain>
    </source>
</reference>
<comment type="caution">
    <text evidence="4">The sequence shown here is derived from an EMBL/GenBank/DDBJ whole genome shotgun (WGS) entry which is preliminary data.</text>
</comment>
<organism evidence="4 5">
    <name type="scientific">Inhella inkyongensis</name>
    <dbReference type="NCBI Taxonomy" id="392593"/>
    <lineage>
        <taxon>Bacteria</taxon>
        <taxon>Pseudomonadati</taxon>
        <taxon>Pseudomonadota</taxon>
        <taxon>Betaproteobacteria</taxon>
        <taxon>Burkholderiales</taxon>
        <taxon>Sphaerotilaceae</taxon>
        <taxon>Inhella</taxon>
    </lineage>
</organism>
<feature type="domain" description="Peptidase S9 prolyl oligopeptidase catalytic" evidence="3">
    <location>
        <begin position="471"/>
        <end position="674"/>
    </location>
</feature>
<dbReference type="Pfam" id="PF00326">
    <property type="entry name" value="Peptidase_S9"/>
    <property type="match status" value="1"/>
</dbReference>
<dbReference type="GO" id="GO:0006508">
    <property type="term" value="P:proteolysis"/>
    <property type="evidence" value="ECO:0007669"/>
    <property type="project" value="InterPro"/>
</dbReference>
<dbReference type="Gene3D" id="3.40.50.1820">
    <property type="entry name" value="alpha/beta hydrolase"/>
    <property type="match status" value="1"/>
</dbReference>
<dbReference type="InterPro" id="IPR011042">
    <property type="entry name" value="6-blade_b-propeller_TolB-like"/>
</dbReference>
<dbReference type="RefSeq" id="WP_217503031.1">
    <property type="nucleotide sequence ID" value="NZ_CP040709.1"/>
</dbReference>
<sequence>MQFLPRRAFAQKALALAFIAAAPGLHAQTQDSTDSATMAAPAAMFLEGVPAIPKALAERMAAYTEFRGHGFSGWHPTKAEMLVSHRAAGASTAQLFRLDTALGELKPVTQGPEPAGGGSYEPKAGRYIVFSRASGGNEVTQIYRQGFDGSAAVQITHTDERNAMNGWRKPQGEIVYTSVPIDRTAQGGSRAKVMTTFWAVNPEAKDPIAERRKIVELEGGGWGGSVSEDGKRMALSRYLSANESQLWVMDLEGENAGKPVQLLPKPGSDEPKAVYAGSFSRDGKSMFVATDRFGEFRELSVLDLKTQALKRITAHIPWDIGGGSLSADGKTLVIQANVDGRDEMHFLDTKTWKPKAAPKGLAAGSVGSSVFHPKLPLMVYSVNSSQGPSQIHVLDSKGKSQQWTQAAVPTSIDTRAFRDTEIIRWKSFDGLTISGLINRPPAKFTGKRPVLISIHGGPEGQATVGFLSRWQYYIQELGITLIQPNVRGSSGFGKTFLALDNGFKREDSVKDIGALLDWIKTQPDLDAERVIVAGGSYGGYMSLAVSTHYSDRIAGAVDIVGISHFVTFLNNTESYRRDLRRVEYGDERDPAMREFQERISPLTNAHKIKKPLFVIQGKNDPRVPYTEAEQIVAKVRELGTPVWYMRADNEGHGFAKKENSDYMNWAMVQFMSQTILK</sequence>
<evidence type="ECO:0000256" key="2">
    <source>
        <dbReference type="SAM" id="SignalP"/>
    </source>
</evidence>
<dbReference type="AlphaFoldDB" id="A0A840SCC4"/>
<keyword evidence="4" id="KW-0031">Aminopeptidase</keyword>
<evidence type="ECO:0000259" key="3">
    <source>
        <dbReference type="Pfam" id="PF00326"/>
    </source>
</evidence>
<accession>A0A840SCC4</accession>
<dbReference type="GO" id="GO:0004177">
    <property type="term" value="F:aminopeptidase activity"/>
    <property type="evidence" value="ECO:0007669"/>
    <property type="project" value="UniProtKB-KW"/>
</dbReference>
<keyword evidence="5" id="KW-1185">Reference proteome</keyword>
<name>A0A840SCC4_9BURK</name>
<keyword evidence="4" id="KW-0645">Protease</keyword>
<feature type="chain" id="PRO_5032537308" evidence="2">
    <location>
        <begin position="28"/>
        <end position="677"/>
    </location>
</feature>
<dbReference type="EMBL" id="JACHHO010000007">
    <property type="protein sequence ID" value="MBB5206101.1"/>
    <property type="molecule type" value="Genomic_DNA"/>
</dbReference>
<evidence type="ECO:0000313" key="4">
    <source>
        <dbReference type="EMBL" id="MBB5206101.1"/>
    </source>
</evidence>
<dbReference type="Gene3D" id="2.120.10.30">
    <property type="entry name" value="TolB, C-terminal domain"/>
    <property type="match status" value="2"/>
</dbReference>
<protein>
    <submittedName>
        <fullName evidence="4">Dipeptidyl aminopeptidase/acylaminoacyl peptidase</fullName>
    </submittedName>
</protein>
<dbReference type="InterPro" id="IPR001375">
    <property type="entry name" value="Peptidase_S9_cat"/>
</dbReference>
<keyword evidence="1" id="KW-0378">Hydrolase</keyword>
<feature type="signal peptide" evidence="2">
    <location>
        <begin position="1"/>
        <end position="27"/>
    </location>
</feature>
<dbReference type="SUPFAM" id="SSF53474">
    <property type="entry name" value="alpha/beta-Hydrolases"/>
    <property type="match status" value="1"/>
</dbReference>
<keyword evidence="2" id="KW-0732">Signal</keyword>
<proteinExistence type="predicted"/>
<dbReference type="SUPFAM" id="SSF82171">
    <property type="entry name" value="DPP6 N-terminal domain-like"/>
    <property type="match status" value="1"/>
</dbReference>
<evidence type="ECO:0000313" key="5">
    <source>
        <dbReference type="Proteomes" id="UP000554837"/>
    </source>
</evidence>
<dbReference type="PANTHER" id="PTHR42776">
    <property type="entry name" value="SERINE PEPTIDASE S9 FAMILY MEMBER"/>
    <property type="match status" value="1"/>
</dbReference>
<dbReference type="PANTHER" id="PTHR42776:SF27">
    <property type="entry name" value="DIPEPTIDYL PEPTIDASE FAMILY MEMBER 6"/>
    <property type="match status" value="1"/>
</dbReference>
<evidence type="ECO:0000256" key="1">
    <source>
        <dbReference type="ARBA" id="ARBA00022801"/>
    </source>
</evidence>